<comment type="similarity">
    <text evidence="6">Belongs to the CFAP144 family.</text>
</comment>
<dbReference type="GO" id="GO:0005856">
    <property type="term" value="C:cytoskeleton"/>
    <property type="evidence" value="ECO:0007669"/>
    <property type="project" value="UniProtKB-SubCell"/>
</dbReference>
<gene>
    <name evidence="7" type="ORF">CALMAC_LOCUS16371</name>
</gene>
<dbReference type="Pfam" id="PF14886">
    <property type="entry name" value="FAM183"/>
    <property type="match status" value="1"/>
</dbReference>
<evidence type="ECO:0000256" key="4">
    <source>
        <dbReference type="ARBA" id="ARBA00023212"/>
    </source>
</evidence>
<protein>
    <submittedName>
        <fullName evidence="7">Uncharacterized protein</fullName>
    </submittedName>
</protein>
<organism evidence="7 8">
    <name type="scientific">Callosobruchus maculatus</name>
    <name type="common">Southern cowpea weevil</name>
    <name type="synonym">Pulse bruchid</name>
    <dbReference type="NCBI Taxonomy" id="64391"/>
    <lineage>
        <taxon>Eukaryota</taxon>
        <taxon>Metazoa</taxon>
        <taxon>Ecdysozoa</taxon>
        <taxon>Arthropoda</taxon>
        <taxon>Hexapoda</taxon>
        <taxon>Insecta</taxon>
        <taxon>Pterygota</taxon>
        <taxon>Neoptera</taxon>
        <taxon>Endopterygota</taxon>
        <taxon>Coleoptera</taxon>
        <taxon>Polyphaga</taxon>
        <taxon>Cucujiformia</taxon>
        <taxon>Chrysomeloidea</taxon>
        <taxon>Chrysomelidae</taxon>
        <taxon>Bruchinae</taxon>
        <taxon>Bruchini</taxon>
        <taxon>Callosobruchus</taxon>
    </lineage>
</organism>
<keyword evidence="5" id="KW-0966">Cell projection</keyword>
<evidence type="ECO:0000313" key="8">
    <source>
        <dbReference type="Proteomes" id="UP000410492"/>
    </source>
</evidence>
<evidence type="ECO:0000256" key="1">
    <source>
        <dbReference type="ARBA" id="ARBA00004138"/>
    </source>
</evidence>
<sequence length="125" mass="14956">MELDEEEGCKIPFKLCFAKKCMPGKSNIEIGKPLLLPPIVNEKFYIKRGADSDFIKEKTEEYLKKLIVLGPREKYDKPLSENQRYGWYQTRLTTAKWDDRKLYHHKHMDVIVKEQMMSYQKIINR</sequence>
<evidence type="ECO:0000256" key="3">
    <source>
        <dbReference type="ARBA" id="ARBA00022490"/>
    </source>
</evidence>
<dbReference type="InterPro" id="IPR029214">
    <property type="entry name" value="CFAP144"/>
</dbReference>
<evidence type="ECO:0000313" key="7">
    <source>
        <dbReference type="EMBL" id="VEN57850.1"/>
    </source>
</evidence>
<keyword evidence="3" id="KW-0963">Cytoplasm</keyword>
<dbReference type="Proteomes" id="UP000410492">
    <property type="component" value="Unassembled WGS sequence"/>
</dbReference>
<name>A0A653DCB3_CALMS</name>
<dbReference type="AlphaFoldDB" id="A0A653DCB3"/>
<proteinExistence type="inferred from homology"/>
<comment type="subcellular location">
    <subcellularLocation>
        <location evidence="1">Cell projection</location>
        <location evidence="1">Cilium</location>
    </subcellularLocation>
    <subcellularLocation>
        <location evidence="2">Cytoplasm</location>
        <location evidence="2">Cytoskeleton</location>
    </subcellularLocation>
</comment>
<evidence type="ECO:0000256" key="6">
    <source>
        <dbReference type="ARBA" id="ARBA00034777"/>
    </source>
</evidence>
<dbReference type="GO" id="GO:0005929">
    <property type="term" value="C:cilium"/>
    <property type="evidence" value="ECO:0007669"/>
    <property type="project" value="UniProtKB-SubCell"/>
</dbReference>
<accession>A0A653DCB3</accession>
<dbReference type="OrthoDB" id="6577615at2759"/>
<keyword evidence="4" id="KW-0206">Cytoskeleton</keyword>
<dbReference type="EMBL" id="CAACVG010011331">
    <property type="protein sequence ID" value="VEN57850.1"/>
    <property type="molecule type" value="Genomic_DNA"/>
</dbReference>
<reference evidence="7 8" key="1">
    <citation type="submission" date="2019-01" db="EMBL/GenBank/DDBJ databases">
        <authorList>
            <person name="Sayadi A."/>
        </authorList>
    </citation>
    <scope>NUCLEOTIDE SEQUENCE [LARGE SCALE GENOMIC DNA]</scope>
</reference>
<keyword evidence="8" id="KW-1185">Reference proteome</keyword>
<evidence type="ECO:0000256" key="2">
    <source>
        <dbReference type="ARBA" id="ARBA00004245"/>
    </source>
</evidence>
<evidence type="ECO:0000256" key="5">
    <source>
        <dbReference type="ARBA" id="ARBA00023273"/>
    </source>
</evidence>